<dbReference type="NCBIfam" id="TIGR01579">
    <property type="entry name" value="MiaB-like-C"/>
    <property type="match status" value="1"/>
</dbReference>
<dbReference type="Pfam" id="PF00919">
    <property type="entry name" value="UPF0004"/>
    <property type="match status" value="1"/>
</dbReference>
<dbReference type="Proteomes" id="UP000317839">
    <property type="component" value="Unassembled WGS sequence"/>
</dbReference>
<feature type="domain" description="Radical SAM core" evidence="10">
    <location>
        <begin position="131"/>
        <end position="358"/>
    </location>
</feature>
<reference evidence="11 12" key="1">
    <citation type="submission" date="2019-06" db="EMBL/GenBank/DDBJ databases">
        <title>Draft genome of Aliikangiella marina GYP-15.</title>
        <authorList>
            <person name="Wang G."/>
        </authorList>
    </citation>
    <scope>NUCLEOTIDE SEQUENCE [LARGE SCALE GENOMIC DNA]</scope>
    <source>
        <strain evidence="11 12">GYP-15</strain>
    </source>
</reference>
<dbReference type="InterPro" id="IPR023404">
    <property type="entry name" value="rSAM_horseshoe"/>
</dbReference>
<dbReference type="Gene3D" id="3.40.50.12160">
    <property type="entry name" value="Methylthiotransferase, N-terminal domain"/>
    <property type="match status" value="1"/>
</dbReference>
<dbReference type="InterPro" id="IPR038135">
    <property type="entry name" value="Methylthiotransferase_N_sf"/>
</dbReference>
<dbReference type="PROSITE" id="PS01278">
    <property type="entry name" value="MTTASE_RADICAL"/>
    <property type="match status" value="1"/>
</dbReference>
<evidence type="ECO:0000313" key="11">
    <source>
        <dbReference type="EMBL" id="TQV71571.1"/>
    </source>
</evidence>
<keyword evidence="3" id="KW-0963">Cytoplasm</keyword>
<dbReference type="InterPro" id="IPR007197">
    <property type="entry name" value="rSAM"/>
</dbReference>
<evidence type="ECO:0000259" key="9">
    <source>
        <dbReference type="PROSITE" id="PS51449"/>
    </source>
</evidence>
<keyword evidence="12" id="KW-1185">Reference proteome</keyword>
<evidence type="ECO:0000313" key="12">
    <source>
        <dbReference type="Proteomes" id="UP000317839"/>
    </source>
</evidence>
<protein>
    <submittedName>
        <fullName evidence="11">tRNA (N(6)-L-threonylcarbamoyladenosine(37)-C(2))-methylthiotransferase MtaB</fullName>
    </submittedName>
</protein>
<evidence type="ECO:0000259" key="10">
    <source>
        <dbReference type="PROSITE" id="PS51918"/>
    </source>
</evidence>
<evidence type="ECO:0000256" key="5">
    <source>
        <dbReference type="ARBA" id="ARBA00022691"/>
    </source>
</evidence>
<evidence type="ECO:0000256" key="4">
    <source>
        <dbReference type="ARBA" id="ARBA00022679"/>
    </source>
</evidence>
<feature type="domain" description="MTTase N-terminal" evidence="9">
    <location>
        <begin position="1"/>
        <end position="113"/>
    </location>
</feature>
<keyword evidence="8" id="KW-0411">Iron-sulfur</keyword>
<keyword evidence="6" id="KW-0479">Metal-binding</keyword>
<dbReference type="InterPro" id="IPR005839">
    <property type="entry name" value="Methylthiotransferase"/>
</dbReference>
<dbReference type="InterPro" id="IPR058240">
    <property type="entry name" value="rSAM_sf"/>
</dbReference>
<dbReference type="PROSITE" id="PS51449">
    <property type="entry name" value="MTTASE_N"/>
    <property type="match status" value="1"/>
</dbReference>
<evidence type="ECO:0000256" key="6">
    <source>
        <dbReference type="ARBA" id="ARBA00022723"/>
    </source>
</evidence>
<dbReference type="OrthoDB" id="9805215at2"/>
<comment type="cofactor">
    <cofactor evidence="1">
        <name>[4Fe-4S] cluster</name>
        <dbReference type="ChEBI" id="CHEBI:49883"/>
    </cofactor>
</comment>
<keyword evidence="2" id="KW-0004">4Fe-4S</keyword>
<dbReference type="RefSeq" id="WP_142943970.1">
    <property type="nucleotide sequence ID" value="NZ_VIKR01000006.1"/>
</dbReference>
<dbReference type="SUPFAM" id="SSF102114">
    <property type="entry name" value="Radical SAM enzymes"/>
    <property type="match status" value="1"/>
</dbReference>
<dbReference type="InterPro" id="IPR006467">
    <property type="entry name" value="MiaB-like_bact"/>
</dbReference>
<dbReference type="CDD" id="cd01335">
    <property type="entry name" value="Radical_SAM"/>
    <property type="match status" value="1"/>
</dbReference>
<dbReference type="InterPro" id="IPR020612">
    <property type="entry name" value="Methylthiotransferase_CS"/>
</dbReference>
<comment type="caution">
    <text evidence="11">The sequence shown here is derived from an EMBL/GenBank/DDBJ whole genome shotgun (WGS) entry which is preliminary data.</text>
</comment>
<dbReference type="GO" id="GO:0035598">
    <property type="term" value="F:tRNA (N(6)-L-threonylcarbamoyladenosine(37)-C(2))-methylthiotransferase activity"/>
    <property type="evidence" value="ECO:0007669"/>
    <property type="project" value="TreeGrafter"/>
</dbReference>
<dbReference type="SFLD" id="SFLDS00029">
    <property type="entry name" value="Radical_SAM"/>
    <property type="match status" value="1"/>
</dbReference>
<dbReference type="EMBL" id="VIKR01000006">
    <property type="protein sequence ID" value="TQV71571.1"/>
    <property type="molecule type" value="Genomic_DNA"/>
</dbReference>
<dbReference type="AlphaFoldDB" id="A0A545T2W9"/>
<sequence>MQVYLTALGCRLNEAELQMWADDFRSQGITVTAEISDANLMVINTCAVTGEAARKSRQTIRKLHRQNPQAKLVVTGCYASLEKSQAEDILGVDLVVDNVDKQKLPSKAKELLDWKSMPHAATEPAESALFVRNRERAFIKIQDGCRYRCTYCIVTVARGEEVSRTREDLVAEINRLHADGIQEIVLTGVHVGGYGSDIETSLYDLVVDILDKTAIPRIRFASVEPWDLPEGFFELFKDKRLMPHMHLPIQSGSNKILRKMSRRCKSETFSELVAKARSVVPEFNVTTDIIVGFPGEDEDDFALSEKIVEALEFGHVHIFAYSNRAGTKAARLPGQLDNQTKKERSQKLHQLAAEAKFKSMHKMIGQQQRILWEGKGQKTEEGKYRFYGHTENYHKVAIEIDQPIDISNRIIECEISEYDKVNGALIAIPLEPIQNQESPDKLILVQV</sequence>
<dbReference type="NCBIfam" id="TIGR00089">
    <property type="entry name" value="MiaB/RimO family radical SAM methylthiotransferase"/>
    <property type="match status" value="1"/>
</dbReference>
<evidence type="ECO:0000256" key="7">
    <source>
        <dbReference type="ARBA" id="ARBA00023004"/>
    </source>
</evidence>
<dbReference type="GO" id="GO:0051539">
    <property type="term" value="F:4 iron, 4 sulfur cluster binding"/>
    <property type="evidence" value="ECO:0007669"/>
    <property type="project" value="UniProtKB-KW"/>
</dbReference>
<keyword evidence="4 11" id="KW-0808">Transferase</keyword>
<proteinExistence type="predicted"/>
<dbReference type="SFLD" id="SFLDG01082">
    <property type="entry name" value="B12-binding_domain_containing"/>
    <property type="match status" value="1"/>
</dbReference>
<dbReference type="InterPro" id="IPR013848">
    <property type="entry name" value="Methylthiotransferase_N"/>
</dbReference>
<dbReference type="Pfam" id="PF04055">
    <property type="entry name" value="Radical_SAM"/>
    <property type="match status" value="1"/>
</dbReference>
<dbReference type="PANTHER" id="PTHR11918">
    <property type="entry name" value="RADICAL SAM PROTEINS"/>
    <property type="match status" value="1"/>
</dbReference>
<dbReference type="Gene3D" id="3.80.30.20">
    <property type="entry name" value="tm_1862 like domain"/>
    <property type="match status" value="1"/>
</dbReference>
<organism evidence="11 12">
    <name type="scientific">Aliikangiella marina</name>
    <dbReference type="NCBI Taxonomy" id="1712262"/>
    <lineage>
        <taxon>Bacteria</taxon>
        <taxon>Pseudomonadati</taxon>
        <taxon>Pseudomonadota</taxon>
        <taxon>Gammaproteobacteria</taxon>
        <taxon>Oceanospirillales</taxon>
        <taxon>Pleioneaceae</taxon>
        <taxon>Aliikangiella</taxon>
    </lineage>
</organism>
<dbReference type="FunFam" id="3.80.30.20:FF:000001">
    <property type="entry name" value="tRNA-2-methylthio-N(6)-dimethylallyladenosine synthase 2"/>
    <property type="match status" value="1"/>
</dbReference>
<keyword evidence="7" id="KW-0408">Iron</keyword>
<dbReference type="GO" id="GO:0046872">
    <property type="term" value="F:metal ion binding"/>
    <property type="evidence" value="ECO:0007669"/>
    <property type="project" value="UniProtKB-KW"/>
</dbReference>
<dbReference type="PROSITE" id="PS51918">
    <property type="entry name" value="RADICAL_SAM"/>
    <property type="match status" value="1"/>
</dbReference>
<evidence type="ECO:0000256" key="2">
    <source>
        <dbReference type="ARBA" id="ARBA00022485"/>
    </source>
</evidence>
<accession>A0A545T2W9</accession>
<dbReference type="InterPro" id="IPR006638">
    <property type="entry name" value="Elp3/MiaA/NifB-like_rSAM"/>
</dbReference>
<dbReference type="PANTHER" id="PTHR11918:SF45">
    <property type="entry name" value="THREONYLCARBAMOYLADENOSINE TRNA METHYLTHIOTRANSFERASE"/>
    <property type="match status" value="1"/>
</dbReference>
<gene>
    <name evidence="11" type="primary">mtaB</name>
    <name evidence="11" type="ORF">FLL45_20695</name>
</gene>
<evidence type="ECO:0000256" key="1">
    <source>
        <dbReference type="ARBA" id="ARBA00001966"/>
    </source>
</evidence>
<name>A0A545T2W9_9GAMM</name>
<keyword evidence="5" id="KW-0949">S-adenosyl-L-methionine</keyword>
<dbReference type="SMART" id="SM00729">
    <property type="entry name" value="Elp3"/>
    <property type="match status" value="1"/>
</dbReference>
<dbReference type="SFLD" id="SFLDG01061">
    <property type="entry name" value="methylthiotransferase"/>
    <property type="match status" value="1"/>
</dbReference>
<evidence type="ECO:0000256" key="8">
    <source>
        <dbReference type="ARBA" id="ARBA00023014"/>
    </source>
</evidence>
<evidence type="ECO:0000256" key="3">
    <source>
        <dbReference type="ARBA" id="ARBA00022490"/>
    </source>
</evidence>